<keyword evidence="1" id="KW-0808">Transferase</keyword>
<dbReference type="GO" id="GO:0016301">
    <property type="term" value="F:kinase activity"/>
    <property type="evidence" value="ECO:0007669"/>
    <property type="project" value="UniProtKB-KW"/>
</dbReference>
<dbReference type="Proteomes" id="UP000579605">
    <property type="component" value="Unassembled WGS sequence"/>
</dbReference>
<dbReference type="Pfam" id="PF04655">
    <property type="entry name" value="APH_6_hur"/>
    <property type="match status" value="1"/>
</dbReference>
<sequence>MTTALRIPDRLAHTVVSAFGDVGRNWLARLPSLVADAASAWQLHVGAPFEPGGNVGWVAPVRRADGGDAALKVECPGHRNPWAAKGLQHWAGRGAVRLFDSDEASQVLLLERCVPGTNGDDLDVATGNEVVASVLAELHAVEPPAEDEFEPLAMLVERSRETMWDWFDRFERPVDRGVVEQADELFTSLTSSCTDTVLLHGDLGPGNVVLSERGWLAIDPYPVLGDRAFDVGHDLSRGPRRDLRDAREQVAFFADRLDLDARRIAGWTFACCVHVALECRSVGDAMGFRENLDRTEQLSSQRLV</sequence>
<dbReference type="RefSeq" id="WP_179785607.1">
    <property type="nucleotide sequence ID" value="NZ_BAAARR010000012.1"/>
</dbReference>
<keyword evidence="1" id="KW-0418">Kinase</keyword>
<dbReference type="Gene3D" id="3.90.1200.10">
    <property type="match status" value="1"/>
</dbReference>
<gene>
    <name evidence="1" type="ORF">F4554_000199</name>
</gene>
<dbReference type="GO" id="GO:0019748">
    <property type="term" value="P:secondary metabolic process"/>
    <property type="evidence" value="ECO:0007669"/>
    <property type="project" value="InterPro"/>
</dbReference>
<name>A0A852Z421_9ACTN</name>
<dbReference type="InterPro" id="IPR011009">
    <property type="entry name" value="Kinase-like_dom_sf"/>
</dbReference>
<proteinExistence type="predicted"/>
<organism evidence="1 2">
    <name type="scientific">Actinopolymorpha rutila</name>
    <dbReference type="NCBI Taxonomy" id="446787"/>
    <lineage>
        <taxon>Bacteria</taxon>
        <taxon>Bacillati</taxon>
        <taxon>Actinomycetota</taxon>
        <taxon>Actinomycetes</taxon>
        <taxon>Propionibacteriales</taxon>
        <taxon>Actinopolymorphaceae</taxon>
        <taxon>Actinopolymorpha</taxon>
    </lineage>
</organism>
<evidence type="ECO:0000313" key="2">
    <source>
        <dbReference type="Proteomes" id="UP000579605"/>
    </source>
</evidence>
<dbReference type="GO" id="GO:0016773">
    <property type="term" value="F:phosphotransferase activity, alcohol group as acceptor"/>
    <property type="evidence" value="ECO:0007669"/>
    <property type="project" value="InterPro"/>
</dbReference>
<comment type="caution">
    <text evidence="1">The sequence shown here is derived from an EMBL/GenBank/DDBJ whole genome shotgun (WGS) entry which is preliminary data.</text>
</comment>
<dbReference type="EMBL" id="JACBZH010000001">
    <property type="protein sequence ID" value="NYH87561.1"/>
    <property type="molecule type" value="Genomic_DNA"/>
</dbReference>
<evidence type="ECO:0000313" key="1">
    <source>
        <dbReference type="EMBL" id="NYH87561.1"/>
    </source>
</evidence>
<dbReference type="InterPro" id="IPR006748">
    <property type="entry name" value="NH2Glyco/OHUrea_AB-resist_kin"/>
</dbReference>
<keyword evidence="2" id="KW-1185">Reference proteome</keyword>
<reference evidence="1 2" key="1">
    <citation type="submission" date="2020-07" db="EMBL/GenBank/DDBJ databases">
        <title>Sequencing the genomes of 1000 actinobacteria strains.</title>
        <authorList>
            <person name="Klenk H.-P."/>
        </authorList>
    </citation>
    <scope>NUCLEOTIDE SEQUENCE [LARGE SCALE GENOMIC DNA]</scope>
    <source>
        <strain evidence="1 2">DSM 18448</strain>
    </source>
</reference>
<protein>
    <submittedName>
        <fullName evidence="1">Streptomycin 6-kinase</fullName>
    </submittedName>
</protein>
<dbReference type="SUPFAM" id="SSF56112">
    <property type="entry name" value="Protein kinase-like (PK-like)"/>
    <property type="match status" value="1"/>
</dbReference>
<accession>A0A852Z421</accession>
<dbReference type="AlphaFoldDB" id="A0A852Z421"/>